<dbReference type="GO" id="GO:0008810">
    <property type="term" value="F:cellulase activity"/>
    <property type="evidence" value="ECO:0007669"/>
    <property type="project" value="InterPro"/>
</dbReference>
<evidence type="ECO:0000256" key="2">
    <source>
        <dbReference type="ARBA" id="ARBA00037012"/>
    </source>
</evidence>
<dbReference type="EC" id="3.2.1.151" evidence="3"/>
<evidence type="ECO:0000256" key="4">
    <source>
        <dbReference type="ARBA" id="ARBA00041304"/>
    </source>
</evidence>
<organism evidence="8 9">
    <name type="scientific">Rasamsonia emersonii (strain ATCC 16479 / CBS 393.64 / IMI 116815)</name>
    <dbReference type="NCBI Taxonomy" id="1408163"/>
    <lineage>
        <taxon>Eukaryota</taxon>
        <taxon>Fungi</taxon>
        <taxon>Dikarya</taxon>
        <taxon>Ascomycota</taxon>
        <taxon>Pezizomycotina</taxon>
        <taxon>Eurotiomycetes</taxon>
        <taxon>Eurotiomycetidae</taxon>
        <taxon>Eurotiales</taxon>
        <taxon>Trichocomaceae</taxon>
        <taxon>Rasamsonia</taxon>
    </lineage>
</organism>
<evidence type="ECO:0000256" key="5">
    <source>
        <dbReference type="ARBA" id="ARBA00043018"/>
    </source>
</evidence>
<keyword evidence="9" id="KW-1185">Reference proteome</keyword>
<dbReference type="GeneID" id="25316907"/>
<accession>A0A0F4YUX9</accession>
<dbReference type="Pfam" id="PF01670">
    <property type="entry name" value="Glyco_hydro_12"/>
    <property type="match status" value="1"/>
</dbReference>
<dbReference type="InterPro" id="IPR002594">
    <property type="entry name" value="GH12"/>
</dbReference>
<dbReference type="RefSeq" id="XP_013328050.1">
    <property type="nucleotide sequence ID" value="XM_013472596.1"/>
</dbReference>
<keyword evidence="6" id="KW-0624">Polysaccharide degradation</keyword>
<dbReference type="GO" id="GO:0000272">
    <property type="term" value="P:polysaccharide catabolic process"/>
    <property type="evidence" value="ECO:0007669"/>
    <property type="project" value="UniProtKB-KW"/>
</dbReference>
<evidence type="ECO:0000256" key="1">
    <source>
        <dbReference type="ARBA" id="ARBA00005519"/>
    </source>
</evidence>
<dbReference type="InterPro" id="IPR013320">
    <property type="entry name" value="ConA-like_dom_sf"/>
</dbReference>
<dbReference type="PANTHER" id="PTHR34002:SF9">
    <property type="entry name" value="XYLOGLUCAN-SPECIFIC ENDO-BETA-1,4-GLUCANASE A"/>
    <property type="match status" value="1"/>
</dbReference>
<comment type="similarity">
    <text evidence="1 6">Belongs to the glycosyl hydrolase 12 (cellulase H) family.</text>
</comment>
<evidence type="ECO:0000256" key="6">
    <source>
        <dbReference type="RuleBase" id="RU361163"/>
    </source>
</evidence>
<sequence>MKSFLAVTLSLSLASLTTAAPTPTKTLEKRADFCGQWDSTVTGSYTVYNNLWGESSASSGSQCTGVDSLNGNTLAWHTSWTWEGGASSVKSFANAAYAFTATQLSQISSIPTTWQWSYTGTSIDADVAYDLFTSSSPSGSNEYEVMIWLAALGGAFPISSTGTTPIATPTIGGISWNLYSGPNGATTVYSFVASREQTDFSGDINDFLTYLQQNEGLSSSQYLLSIQAGTEPFTGENAELKTTAYSVSVSTS</sequence>
<feature type="signal peptide" evidence="7">
    <location>
        <begin position="1"/>
        <end position="19"/>
    </location>
</feature>
<keyword evidence="7" id="KW-0732">Signal</keyword>
<dbReference type="OrthoDB" id="95118at2759"/>
<proteinExistence type="inferred from homology"/>
<dbReference type="SUPFAM" id="SSF49899">
    <property type="entry name" value="Concanavalin A-like lectins/glucanases"/>
    <property type="match status" value="1"/>
</dbReference>
<keyword evidence="6" id="KW-0119">Carbohydrate metabolism</keyword>
<dbReference type="EMBL" id="LASV01000185">
    <property type="protein sequence ID" value="KKA21438.1"/>
    <property type="molecule type" value="Genomic_DNA"/>
</dbReference>
<protein>
    <recommendedName>
        <fullName evidence="3">xyloglucan-specific endo-beta-1,4-glucanase</fullName>
        <ecNumber evidence="3">3.2.1.151</ecNumber>
    </recommendedName>
    <alternativeName>
        <fullName evidence="4">Xyloglucanase A</fullName>
    </alternativeName>
    <alternativeName>
        <fullName evidence="5">Xyloglucanendohydrolase A</fullName>
    </alternativeName>
</protein>
<evidence type="ECO:0000313" key="9">
    <source>
        <dbReference type="Proteomes" id="UP000053958"/>
    </source>
</evidence>
<keyword evidence="6 8" id="KW-0326">Glycosidase</keyword>
<dbReference type="GO" id="GO:0033946">
    <property type="term" value="F:xyloglucan-specific endo-beta-1,4-glucanase activity"/>
    <property type="evidence" value="ECO:0007669"/>
    <property type="project" value="UniProtKB-EC"/>
</dbReference>
<name>A0A0F4YUX9_RASE3</name>
<keyword evidence="6 8" id="KW-0378">Hydrolase</keyword>
<dbReference type="InterPro" id="IPR013319">
    <property type="entry name" value="GH11/12"/>
</dbReference>
<evidence type="ECO:0000256" key="3">
    <source>
        <dbReference type="ARBA" id="ARBA00038882"/>
    </source>
</evidence>
<evidence type="ECO:0000313" key="8">
    <source>
        <dbReference type="EMBL" id="KKA21438.1"/>
    </source>
</evidence>
<feature type="chain" id="PRO_5002482205" description="xyloglucan-specific endo-beta-1,4-glucanase" evidence="7">
    <location>
        <begin position="20"/>
        <end position="252"/>
    </location>
</feature>
<dbReference type="PANTHER" id="PTHR34002">
    <property type="entry name" value="BLR1656 PROTEIN"/>
    <property type="match status" value="1"/>
</dbReference>
<reference evidence="8 9" key="1">
    <citation type="submission" date="2015-04" db="EMBL/GenBank/DDBJ databases">
        <authorList>
            <person name="Heijne W.H."/>
            <person name="Fedorova N.D."/>
            <person name="Nierman W.C."/>
            <person name="Vollebregt A.W."/>
            <person name="Zhao Z."/>
            <person name="Wu L."/>
            <person name="Kumar M."/>
            <person name="Stam H."/>
            <person name="van den Berg M.A."/>
            <person name="Pel H.J."/>
        </authorList>
    </citation>
    <scope>NUCLEOTIDE SEQUENCE [LARGE SCALE GENOMIC DNA]</scope>
    <source>
        <strain evidence="8 9">CBS 393.64</strain>
    </source>
</reference>
<dbReference type="Proteomes" id="UP000053958">
    <property type="component" value="Unassembled WGS sequence"/>
</dbReference>
<dbReference type="Gene3D" id="2.60.120.180">
    <property type="match status" value="1"/>
</dbReference>
<comment type="caution">
    <text evidence="8">The sequence shown here is derived from an EMBL/GenBank/DDBJ whole genome shotgun (WGS) entry which is preliminary data.</text>
</comment>
<evidence type="ECO:0000256" key="7">
    <source>
        <dbReference type="SAM" id="SignalP"/>
    </source>
</evidence>
<comment type="catalytic activity">
    <reaction evidence="2">
        <text>xyloglucan + H2O = xyloglucan oligosaccharides.</text>
        <dbReference type="EC" id="3.2.1.151"/>
    </reaction>
</comment>
<gene>
    <name evidence="8" type="ORF">T310_4559</name>
</gene>
<dbReference type="AlphaFoldDB" id="A0A0F4YUX9"/>
<dbReference type="STRING" id="1408163.A0A0F4YUX9"/>